<accession>A0A644WXH3</accession>
<dbReference type="EMBL" id="VSSQ01001469">
    <property type="protein sequence ID" value="MPM08606.1"/>
    <property type="molecule type" value="Genomic_DNA"/>
</dbReference>
<dbReference type="AlphaFoldDB" id="A0A644WXH3"/>
<sequence length="210" mass="25013">MEKVEFYKSLQSMEDREAIKNFLVYNSSLVIAGVKPSVTLTIKKSPENTYESWIKYGKDFLENINLKSLCLREEKNASIILVYNENILKEHILKKENIEFLNMLGYKKEDSIYEYVQQLKERYQEFNCPHELGIFLGIPIDDVKDFMECSSKRCLGCGYWKVYSNYEEAKRVFKNYDEIREKTMKNIMNGTPIDKIIRNISFYNYNQIYI</sequence>
<organism evidence="1">
    <name type="scientific">bioreactor metagenome</name>
    <dbReference type="NCBI Taxonomy" id="1076179"/>
    <lineage>
        <taxon>unclassified sequences</taxon>
        <taxon>metagenomes</taxon>
        <taxon>ecological metagenomes</taxon>
    </lineage>
</organism>
<evidence type="ECO:0008006" key="2">
    <source>
        <dbReference type="Google" id="ProtNLM"/>
    </source>
</evidence>
<dbReference type="InterPro" id="IPR024523">
    <property type="entry name" value="DUF3793"/>
</dbReference>
<gene>
    <name evidence="1" type="ORF">SDC9_54920</name>
</gene>
<comment type="caution">
    <text evidence="1">The sequence shown here is derived from an EMBL/GenBank/DDBJ whole genome shotgun (WGS) entry which is preliminary data.</text>
</comment>
<name>A0A644WXH3_9ZZZZ</name>
<dbReference type="Pfam" id="PF12672">
    <property type="entry name" value="DUF3793"/>
    <property type="match status" value="1"/>
</dbReference>
<reference evidence="1" key="1">
    <citation type="submission" date="2019-08" db="EMBL/GenBank/DDBJ databases">
        <authorList>
            <person name="Kucharzyk K."/>
            <person name="Murdoch R.W."/>
            <person name="Higgins S."/>
            <person name="Loffler F."/>
        </authorList>
    </citation>
    <scope>NUCLEOTIDE SEQUENCE</scope>
</reference>
<protein>
    <recommendedName>
        <fullName evidence="2">DUF3793 domain-containing protein</fullName>
    </recommendedName>
</protein>
<evidence type="ECO:0000313" key="1">
    <source>
        <dbReference type="EMBL" id="MPM08606.1"/>
    </source>
</evidence>
<proteinExistence type="predicted"/>